<dbReference type="HOGENOM" id="CLU_078518_3_0_9"/>
<dbReference type="Pfam" id="PF01895">
    <property type="entry name" value="PhoU"/>
    <property type="match status" value="2"/>
</dbReference>
<protein>
    <submittedName>
        <fullName evidence="2">Phosphate uptake regulator, PhoU</fullName>
    </submittedName>
</protein>
<dbReference type="InterPro" id="IPR038078">
    <property type="entry name" value="PhoU-like_sf"/>
</dbReference>
<name>D3FXU4_ALKPO</name>
<evidence type="ECO:0000313" key="3">
    <source>
        <dbReference type="Proteomes" id="UP000001544"/>
    </source>
</evidence>
<feature type="domain" description="PhoU" evidence="1">
    <location>
        <begin position="20"/>
        <end position="103"/>
    </location>
</feature>
<dbReference type="GO" id="GO:0030643">
    <property type="term" value="P:intracellular phosphate ion homeostasis"/>
    <property type="evidence" value="ECO:0007669"/>
    <property type="project" value="InterPro"/>
</dbReference>
<dbReference type="Proteomes" id="UP000001544">
    <property type="component" value="Chromosome"/>
</dbReference>
<dbReference type="PANTHER" id="PTHR42930:SF3">
    <property type="entry name" value="PHOSPHATE-SPECIFIC TRANSPORT SYSTEM ACCESSORY PROTEIN PHOU"/>
    <property type="match status" value="1"/>
</dbReference>
<dbReference type="RefSeq" id="WP_012960205.1">
    <property type="nucleotide sequence ID" value="NC_013791.2"/>
</dbReference>
<gene>
    <name evidence="2" type="primary">phoU2</name>
    <name evidence="2" type="ordered locus">BpOF4_04335</name>
</gene>
<reference evidence="2 3" key="1">
    <citation type="journal article" date="2011" name="Environ. Microbiol.">
        <title>Genome of alkaliphilic Bacillus pseudofirmus OF4 reveals adaptations that support the ability to grow in an external pH range from 7.5 to 11.4.</title>
        <authorList>
            <person name="Janto B."/>
            <person name="Ahmed A."/>
            <person name="Ito M."/>
            <person name="Liu J."/>
            <person name="Hicks D.B."/>
            <person name="Pagni S."/>
            <person name="Fackelmayer O.J."/>
            <person name="Smith T.A."/>
            <person name="Earl J."/>
            <person name="Elbourne L.D."/>
            <person name="Hassan K."/>
            <person name="Paulsen I.T."/>
            <person name="Kolsto A.B."/>
            <person name="Tourasse N.J."/>
            <person name="Ehrlich G.D."/>
            <person name="Boissy R."/>
            <person name="Ivey D.M."/>
            <person name="Li G."/>
            <person name="Xue Y."/>
            <person name="Ma Y."/>
            <person name="Hu F.Z."/>
            <person name="Krulwich T.A."/>
        </authorList>
    </citation>
    <scope>NUCLEOTIDE SEQUENCE [LARGE SCALE GENOMIC DNA]</scope>
    <source>
        <strain evidence="3">ATCC BAA-2126 / JCM 17055 / OF4</strain>
    </source>
</reference>
<dbReference type="KEGG" id="bpf:BpOF4_04335"/>
<sequence>MLTRTNFLDREINELKERLLLMVELSYQMLQLSSESIEKDSTFDKESILQAEKDMNAINKVIQKKVLELLSYEQLAIKQVKGLFLFSKMAKDLERVGDHVINIIVVAPIDSVPHLVIQSFSQFMKNIGQMLESLKEGIKEEDCSRLKAIYEKEDEVVNRLNKKSFKRITDSLSLEQLPADSGGKLILMSRFFERMADHVSNAARDYRQYLLDCHSSISRNSP</sequence>
<dbReference type="AlphaFoldDB" id="D3FXU4"/>
<dbReference type="EMBL" id="CP001878">
    <property type="protein sequence ID" value="ADC48931.1"/>
    <property type="molecule type" value="Genomic_DNA"/>
</dbReference>
<dbReference type="PANTHER" id="PTHR42930">
    <property type="entry name" value="PHOSPHATE-SPECIFIC TRANSPORT SYSTEM ACCESSORY PROTEIN PHOU"/>
    <property type="match status" value="1"/>
</dbReference>
<dbReference type="InterPro" id="IPR026022">
    <property type="entry name" value="PhoU_dom"/>
</dbReference>
<proteinExistence type="predicted"/>
<feature type="domain" description="PhoU" evidence="1">
    <location>
        <begin position="123"/>
        <end position="204"/>
    </location>
</feature>
<dbReference type="STRING" id="398511.BpOF4_04335"/>
<dbReference type="eggNOG" id="COG0704">
    <property type="taxonomic scope" value="Bacteria"/>
</dbReference>
<evidence type="ECO:0000259" key="1">
    <source>
        <dbReference type="Pfam" id="PF01895"/>
    </source>
</evidence>
<dbReference type="SUPFAM" id="SSF109755">
    <property type="entry name" value="PhoU-like"/>
    <property type="match status" value="1"/>
</dbReference>
<dbReference type="Gene3D" id="1.20.58.220">
    <property type="entry name" value="Phosphate transport system protein phou homolog 2, domain 2"/>
    <property type="match status" value="2"/>
</dbReference>
<accession>D3FXU4</accession>
<dbReference type="InterPro" id="IPR028366">
    <property type="entry name" value="PhoU"/>
</dbReference>
<dbReference type="GO" id="GO:0045936">
    <property type="term" value="P:negative regulation of phosphate metabolic process"/>
    <property type="evidence" value="ECO:0007669"/>
    <property type="project" value="InterPro"/>
</dbReference>
<organism evidence="2 3">
    <name type="scientific">Alkalihalophilus pseudofirmus (strain ATCC BAA-2126 / JCM 17055 / OF4)</name>
    <name type="common">Bacillus pseudofirmus</name>
    <dbReference type="NCBI Taxonomy" id="398511"/>
    <lineage>
        <taxon>Bacteria</taxon>
        <taxon>Bacillati</taxon>
        <taxon>Bacillota</taxon>
        <taxon>Bacilli</taxon>
        <taxon>Bacillales</taxon>
        <taxon>Bacillaceae</taxon>
        <taxon>Alkalihalophilus</taxon>
    </lineage>
</organism>
<evidence type="ECO:0000313" key="2">
    <source>
        <dbReference type="EMBL" id="ADC48931.1"/>
    </source>
</evidence>
<keyword evidence="3" id="KW-1185">Reference proteome</keyword>